<feature type="transmembrane region" description="Helical" evidence="1">
    <location>
        <begin position="188"/>
        <end position="212"/>
    </location>
</feature>
<keyword evidence="1" id="KW-0472">Membrane</keyword>
<feature type="non-terminal residue" evidence="2">
    <location>
        <position position="261"/>
    </location>
</feature>
<gene>
    <name evidence="2" type="ORF">S06H3_44090</name>
</gene>
<reference evidence="2" key="1">
    <citation type="journal article" date="2014" name="Front. Microbiol.">
        <title>High frequency of phylogenetically diverse reductive dehalogenase-homologous genes in deep subseafloor sedimentary metagenomes.</title>
        <authorList>
            <person name="Kawai M."/>
            <person name="Futagami T."/>
            <person name="Toyoda A."/>
            <person name="Takaki Y."/>
            <person name="Nishi S."/>
            <person name="Hori S."/>
            <person name="Arai W."/>
            <person name="Tsubouchi T."/>
            <person name="Morono Y."/>
            <person name="Uchiyama I."/>
            <person name="Ito T."/>
            <person name="Fujiyama A."/>
            <person name="Inagaki F."/>
            <person name="Takami H."/>
        </authorList>
    </citation>
    <scope>NUCLEOTIDE SEQUENCE</scope>
    <source>
        <strain evidence="2">Expedition CK06-06</strain>
    </source>
</reference>
<dbReference type="EMBL" id="BARV01027399">
    <property type="protein sequence ID" value="GAI36826.1"/>
    <property type="molecule type" value="Genomic_DNA"/>
</dbReference>
<sequence length="261" mass="29365">ALVATDTHPVASPIYASPDLRLFYLAIHYVLIVWLLLGDRLRRITHLPAAWPALFLFSSYLYFRTFFTLEHSVPYPLFYILIFAHLLLHPPSAIRKFPHSQTRRFVNSPIRYSLFTFLLFAGFSTVFSAAPGESLPHYFQVVCFALLPFLLTRDLSASSRQALSASSRQALSASSRQALTDTRAWRDAALWSALLGGVILVVLAGVTFGILVHNLGLAPALHYHLFMANIGANWISRPLVTLLPLGIGFLLTTTNRWRKWI</sequence>
<protein>
    <submittedName>
        <fullName evidence="2">Uncharacterized protein</fullName>
    </submittedName>
</protein>
<evidence type="ECO:0000313" key="2">
    <source>
        <dbReference type="EMBL" id="GAI36826.1"/>
    </source>
</evidence>
<evidence type="ECO:0000256" key="1">
    <source>
        <dbReference type="SAM" id="Phobius"/>
    </source>
</evidence>
<feature type="transmembrane region" description="Helical" evidence="1">
    <location>
        <begin position="135"/>
        <end position="151"/>
    </location>
</feature>
<feature type="transmembrane region" description="Helical" evidence="1">
    <location>
        <begin position="110"/>
        <end position="129"/>
    </location>
</feature>
<feature type="transmembrane region" description="Helical" evidence="1">
    <location>
        <begin position="20"/>
        <end position="37"/>
    </location>
</feature>
<dbReference type="AlphaFoldDB" id="X1P309"/>
<feature type="transmembrane region" description="Helical" evidence="1">
    <location>
        <begin position="49"/>
        <end position="67"/>
    </location>
</feature>
<proteinExistence type="predicted"/>
<feature type="transmembrane region" description="Helical" evidence="1">
    <location>
        <begin position="232"/>
        <end position="251"/>
    </location>
</feature>
<keyword evidence="1" id="KW-1133">Transmembrane helix</keyword>
<keyword evidence="1" id="KW-0812">Transmembrane</keyword>
<organism evidence="2">
    <name type="scientific">marine sediment metagenome</name>
    <dbReference type="NCBI Taxonomy" id="412755"/>
    <lineage>
        <taxon>unclassified sequences</taxon>
        <taxon>metagenomes</taxon>
        <taxon>ecological metagenomes</taxon>
    </lineage>
</organism>
<feature type="transmembrane region" description="Helical" evidence="1">
    <location>
        <begin position="73"/>
        <end position="89"/>
    </location>
</feature>
<name>X1P309_9ZZZZ</name>
<accession>X1P309</accession>
<comment type="caution">
    <text evidence="2">The sequence shown here is derived from an EMBL/GenBank/DDBJ whole genome shotgun (WGS) entry which is preliminary data.</text>
</comment>
<feature type="non-terminal residue" evidence="2">
    <location>
        <position position="1"/>
    </location>
</feature>